<evidence type="ECO:0000256" key="3">
    <source>
        <dbReference type="RuleBase" id="RU000363"/>
    </source>
</evidence>
<dbReference type="Pfam" id="PF00106">
    <property type="entry name" value="adh_short"/>
    <property type="match status" value="1"/>
</dbReference>
<dbReference type="Gene3D" id="3.40.50.720">
    <property type="entry name" value="NAD(P)-binding Rossmann-like Domain"/>
    <property type="match status" value="1"/>
</dbReference>
<proteinExistence type="inferred from homology"/>
<name>A0A934X5F9_9MICO</name>
<evidence type="ECO:0000313" key="6">
    <source>
        <dbReference type="EMBL" id="MBK7272188.1"/>
    </source>
</evidence>
<dbReference type="InterPro" id="IPR057326">
    <property type="entry name" value="KR_dom"/>
</dbReference>
<dbReference type="InterPro" id="IPR036291">
    <property type="entry name" value="NAD(P)-bd_dom_sf"/>
</dbReference>
<organism evidence="5 7">
    <name type="scientific">Candidatus Phosphoribacter hodrii</name>
    <dbReference type="NCBI Taxonomy" id="2953743"/>
    <lineage>
        <taxon>Bacteria</taxon>
        <taxon>Bacillati</taxon>
        <taxon>Actinomycetota</taxon>
        <taxon>Actinomycetes</taxon>
        <taxon>Micrococcales</taxon>
        <taxon>Dermatophilaceae</taxon>
        <taxon>Candidatus Phosphoribacter</taxon>
    </lineage>
</organism>
<dbReference type="EMBL" id="JADJIB010000001">
    <property type="protein sequence ID" value="MBK7272188.1"/>
    <property type="molecule type" value="Genomic_DNA"/>
</dbReference>
<dbReference type="GO" id="GO:0016491">
    <property type="term" value="F:oxidoreductase activity"/>
    <property type="evidence" value="ECO:0007669"/>
    <property type="project" value="UniProtKB-KW"/>
</dbReference>
<dbReference type="Proteomes" id="UP000726105">
    <property type="component" value="Unassembled WGS sequence"/>
</dbReference>
<accession>A0A934X5F9</accession>
<feature type="domain" description="Ketoreductase" evidence="4">
    <location>
        <begin position="2"/>
        <end position="183"/>
    </location>
</feature>
<keyword evidence="2" id="KW-0560">Oxidoreductase</keyword>
<dbReference type="PANTHER" id="PTHR44196:SF2">
    <property type="entry name" value="SHORT-CHAIN DEHYDROGENASE-RELATED"/>
    <property type="match status" value="1"/>
</dbReference>
<dbReference type="CDD" id="cd05233">
    <property type="entry name" value="SDR_c"/>
    <property type="match status" value="1"/>
</dbReference>
<dbReference type="SMART" id="SM00822">
    <property type="entry name" value="PKS_KR"/>
    <property type="match status" value="1"/>
</dbReference>
<dbReference type="PIRSF" id="PIRSF000126">
    <property type="entry name" value="11-beta-HSD1"/>
    <property type="match status" value="1"/>
</dbReference>
<evidence type="ECO:0000256" key="2">
    <source>
        <dbReference type="ARBA" id="ARBA00023002"/>
    </source>
</evidence>
<dbReference type="PRINTS" id="PR00080">
    <property type="entry name" value="SDRFAMILY"/>
</dbReference>
<dbReference type="PRINTS" id="PR00081">
    <property type="entry name" value="GDHRDH"/>
</dbReference>
<comment type="similarity">
    <text evidence="1 3">Belongs to the short-chain dehydrogenases/reductases (SDR) family.</text>
</comment>
<evidence type="ECO:0000313" key="8">
    <source>
        <dbReference type="Proteomes" id="UP000726105"/>
    </source>
</evidence>
<dbReference type="AlphaFoldDB" id="A0A934X5F9"/>
<dbReference type="Proteomes" id="UP000718281">
    <property type="component" value="Unassembled WGS sequence"/>
</dbReference>
<sequence length="258" mass="27248">MPTALVTGATAGIGLEFARQLAERGSDLVLVARDRQRLEGVAADLHRRFGVATEVLVADLADRAAVQVVADRLSDASRPVDLLVNNAGFGLKRGFLQNDVEVEENAFDVLCRAVLVLSHAAARAMKARGQGAIINVSSVASFVAMGSYSAAKAWVTVFSESLATELAGTGVKVMALCPGFTHTEFHQRAEMNMSKLPDALWLDADQLVTDALADLDRGRVVSVPGTAYKVLVGALNVVPRGLARSVSGGLASRRRPKA</sequence>
<comment type="caution">
    <text evidence="5">The sequence shown here is derived from an EMBL/GenBank/DDBJ whole genome shotgun (WGS) entry which is preliminary data.</text>
</comment>
<reference evidence="7 8" key="1">
    <citation type="submission" date="2020-10" db="EMBL/GenBank/DDBJ databases">
        <title>Connecting structure to function with the recovery of over 1000 high-quality activated sludge metagenome-assembled genomes encoding full-length rRNA genes using long-read sequencing.</title>
        <authorList>
            <person name="Singleton C.M."/>
            <person name="Petriglieri F."/>
            <person name="Kristensen J.M."/>
            <person name="Kirkegaard R.H."/>
            <person name="Michaelsen T.Y."/>
            <person name="Andersen M.H."/>
            <person name="Karst S.M."/>
            <person name="Dueholm M.S."/>
            <person name="Nielsen P.H."/>
            <person name="Albertsen M."/>
        </authorList>
    </citation>
    <scope>NUCLEOTIDE SEQUENCE [LARGE SCALE GENOMIC DNA]</scope>
    <source>
        <strain evidence="5">AalE_18-Q3-R2-46_BAT3C.188</strain>
        <strain evidence="6">Ega_18-Q3-R5-49_MAXAC.001</strain>
    </source>
</reference>
<protein>
    <submittedName>
        <fullName evidence="5">SDR family oxidoreductase</fullName>
    </submittedName>
</protein>
<evidence type="ECO:0000259" key="4">
    <source>
        <dbReference type="SMART" id="SM00822"/>
    </source>
</evidence>
<dbReference type="InterPro" id="IPR002347">
    <property type="entry name" value="SDR_fam"/>
</dbReference>
<evidence type="ECO:0000313" key="5">
    <source>
        <dbReference type="EMBL" id="MBK6301481.1"/>
    </source>
</evidence>
<gene>
    <name evidence="5" type="ORF">IPF40_10710</name>
    <name evidence="6" type="ORF">IPI13_03180</name>
</gene>
<evidence type="ECO:0000256" key="1">
    <source>
        <dbReference type="ARBA" id="ARBA00006484"/>
    </source>
</evidence>
<dbReference type="PANTHER" id="PTHR44196">
    <property type="entry name" value="DEHYDROGENASE/REDUCTASE SDR FAMILY MEMBER 7B"/>
    <property type="match status" value="1"/>
</dbReference>
<dbReference type="SUPFAM" id="SSF51735">
    <property type="entry name" value="NAD(P)-binding Rossmann-fold domains"/>
    <property type="match status" value="1"/>
</dbReference>
<evidence type="ECO:0000313" key="7">
    <source>
        <dbReference type="Proteomes" id="UP000718281"/>
    </source>
</evidence>
<dbReference type="EMBL" id="JADIXZ010000004">
    <property type="protein sequence ID" value="MBK6301481.1"/>
    <property type="molecule type" value="Genomic_DNA"/>
</dbReference>
<dbReference type="GO" id="GO:0016020">
    <property type="term" value="C:membrane"/>
    <property type="evidence" value="ECO:0007669"/>
    <property type="project" value="TreeGrafter"/>
</dbReference>